<evidence type="ECO:0000256" key="4">
    <source>
        <dbReference type="ARBA" id="ARBA00023052"/>
    </source>
</evidence>
<dbReference type="EMBL" id="BAGZ01000008">
    <property type="protein sequence ID" value="GAB78043.1"/>
    <property type="molecule type" value="Genomic_DNA"/>
</dbReference>
<keyword evidence="3 6" id="KW-0460">Magnesium</keyword>
<evidence type="ECO:0000256" key="2">
    <source>
        <dbReference type="ARBA" id="ARBA00022723"/>
    </source>
</evidence>
<dbReference type="GO" id="GO:0009234">
    <property type="term" value="P:menaquinone biosynthetic process"/>
    <property type="evidence" value="ECO:0007669"/>
    <property type="project" value="UniProtKB-UniRule"/>
</dbReference>
<dbReference type="GO" id="GO:0000287">
    <property type="term" value="F:magnesium ion binding"/>
    <property type="evidence" value="ECO:0007669"/>
    <property type="project" value="UniProtKB-UniRule"/>
</dbReference>
<comment type="subunit">
    <text evidence="6">Homodimer.</text>
</comment>
<dbReference type="Gene3D" id="3.40.50.970">
    <property type="match status" value="2"/>
</dbReference>
<comment type="cofactor">
    <cofactor evidence="6">
        <name>Mg(2+)</name>
        <dbReference type="ChEBI" id="CHEBI:18420"/>
    </cofactor>
    <cofactor evidence="6">
        <name>Mn(2+)</name>
        <dbReference type="ChEBI" id="CHEBI:29035"/>
    </cofactor>
</comment>
<dbReference type="RefSeq" id="WP_006502797.1">
    <property type="nucleotide sequence ID" value="NZ_BAGZ01000008.1"/>
</dbReference>
<dbReference type="OrthoDB" id="9791859at2"/>
<gene>
    <name evidence="6 9" type="primary">menD</name>
    <name evidence="9" type="ORF">AUCHE_08_02870</name>
</gene>
<comment type="similarity">
    <text evidence="6">Belongs to the TPP enzyme family. MenD subfamily.</text>
</comment>
<feature type="compositionally biased region" description="Polar residues" evidence="7">
    <location>
        <begin position="209"/>
        <end position="221"/>
    </location>
</feature>
<dbReference type="UniPathway" id="UPA01057">
    <property type="reaction ID" value="UER00164"/>
</dbReference>
<dbReference type="STRING" id="100225.SAMN05421595_0559"/>
<sequence length="581" mass="61180">MNPSMACAVVMVDELIRLGLRHAVLCPGSRSAPLAYALADADAAGRLTLHVRVDERSAAFLAVGLAKENRVPAVVVTTSGTAVANLHPAVLEADSSGVPLLVLSADRPPELRGTGANQTMDQVKLFGAAVRWAHDLGVPEMRAGQQSVWRSCLDRAWSAAVGDLGGRPGPVHVNVPLRDPLLPDLSERSEQWPEDLDGRPEGRPWTATGPETKSAFTSSSVVEPLPDVPRTLVLLGDMNDPEACLDVVDGAQSMGWPVVAEPFGRRHLRGVVPHGPLAVTVPGFLDSHLPERILVFGRLTLTRSLAGLLRTPGVPVESVAASQAWPDPGHVLSRVHPWASWQARRQSGYGVARSDEDCSWTAAWAEAGRRLGARVGTLLESEELWPSGPALAKAVLSALPAGSRLFVGSSNAARDVDLARSADEVVVFASRGLAGIDGNVSTACGLALAGGSPTYALMGDLTFLHDANALLLGPDEPEPDITFVVADDSGGGIFATLEYGEAGRERFFDRVFATPVRTDLAVVAAASGISTVEAHDRAALMAELSAPPRGVRVVRVSLDRSVHREVGRRLQGAAAEVLSAC</sequence>
<organism evidence="9 10">
    <name type="scientific">Austwickia chelonae NBRC 105200</name>
    <dbReference type="NCBI Taxonomy" id="1184607"/>
    <lineage>
        <taxon>Bacteria</taxon>
        <taxon>Bacillati</taxon>
        <taxon>Actinomycetota</taxon>
        <taxon>Actinomycetes</taxon>
        <taxon>Micrococcales</taxon>
        <taxon>Dermatophilaceae</taxon>
        <taxon>Austwickia</taxon>
    </lineage>
</organism>
<evidence type="ECO:0000256" key="3">
    <source>
        <dbReference type="ARBA" id="ARBA00022842"/>
    </source>
</evidence>
<evidence type="ECO:0000256" key="7">
    <source>
        <dbReference type="SAM" id="MobiDB-lite"/>
    </source>
</evidence>
<dbReference type="GO" id="GO:0070204">
    <property type="term" value="F:2-succinyl-5-enolpyruvyl-6-hydroxy-3-cyclohexene-1-carboxylic-acid synthase activity"/>
    <property type="evidence" value="ECO:0007669"/>
    <property type="project" value="UniProtKB-UniRule"/>
</dbReference>
<accession>K6V763</accession>
<comment type="cofactor">
    <cofactor evidence="6">
        <name>thiamine diphosphate</name>
        <dbReference type="ChEBI" id="CHEBI:58937"/>
    </cofactor>
    <text evidence="6">Binds 1 thiamine pyrophosphate per subunit.</text>
</comment>
<comment type="caution">
    <text evidence="9">The sequence shown here is derived from an EMBL/GenBank/DDBJ whole genome shotgun (WGS) entry which is preliminary data.</text>
</comment>
<dbReference type="UniPathway" id="UPA00079"/>
<dbReference type="CDD" id="cd02009">
    <property type="entry name" value="TPP_SHCHC_synthase"/>
    <property type="match status" value="1"/>
</dbReference>
<dbReference type="PANTHER" id="PTHR42916">
    <property type="entry name" value="2-SUCCINYL-5-ENOLPYRUVYL-6-HYDROXY-3-CYCLOHEXENE-1-CARBOXYLATE SYNTHASE"/>
    <property type="match status" value="1"/>
</dbReference>
<keyword evidence="10" id="KW-1185">Reference proteome</keyword>
<dbReference type="Proteomes" id="UP000008495">
    <property type="component" value="Unassembled WGS sequence"/>
</dbReference>
<reference evidence="9 10" key="1">
    <citation type="submission" date="2012-08" db="EMBL/GenBank/DDBJ databases">
        <title>Whole genome shotgun sequence of Austwickia chelonae NBRC 105200.</title>
        <authorList>
            <person name="Yoshida I."/>
            <person name="Hosoyama A."/>
            <person name="Tsuchikane K."/>
            <person name="Katsumata H."/>
            <person name="Ando Y."/>
            <person name="Ohji S."/>
            <person name="Hamada M."/>
            <person name="Tamura T."/>
            <person name="Yamazoe A."/>
            <person name="Yamazaki S."/>
            <person name="Fujita N."/>
        </authorList>
    </citation>
    <scope>NUCLEOTIDE SEQUENCE [LARGE SCALE GENOMIC DNA]</scope>
    <source>
        <strain evidence="9 10">NBRC 105200</strain>
    </source>
</reference>
<proteinExistence type="inferred from homology"/>
<name>K6V763_9MICO</name>
<evidence type="ECO:0000256" key="5">
    <source>
        <dbReference type="ARBA" id="ARBA00023211"/>
    </source>
</evidence>
<dbReference type="InterPro" id="IPR004433">
    <property type="entry name" value="MenaQ_synth_MenD"/>
</dbReference>
<comment type="pathway">
    <text evidence="6">Quinol/quinone metabolism; menaquinone biosynthesis.</text>
</comment>
<dbReference type="InterPro" id="IPR012001">
    <property type="entry name" value="Thiamin_PyroP_enz_TPP-bd_dom"/>
</dbReference>
<keyword evidence="2 6" id="KW-0479">Metal-binding</keyword>
<dbReference type="AlphaFoldDB" id="K6V763"/>
<evidence type="ECO:0000256" key="6">
    <source>
        <dbReference type="HAMAP-Rule" id="MF_01659"/>
    </source>
</evidence>
<evidence type="ECO:0000313" key="10">
    <source>
        <dbReference type="Proteomes" id="UP000008495"/>
    </source>
</evidence>
<dbReference type="CDD" id="cd07037">
    <property type="entry name" value="TPP_PYR_MenD"/>
    <property type="match status" value="1"/>
</dbReference>
<feature type="region of interest" description="Disordered" evidence="7">
    <location>
        <begin position="183"/>
        <end position="221"/>
    </location>
</feature>
<dbReference type="EC" id="2.2.1.9" evidence="6"/>
<keyword evidence="4 6" id="KW-0786">Thiamine pyrophosphate</keyword>
<keyword evidence="5 6" id="KW-0464">Manganese</keyword>
<dbReference type="GO" id="GO:0030145">
    <property type="term" value="F:manganese ion binding"/>
    <property type="evidence" value="ECO:0007669"/>
    <property type="project" value="UniProtKB-UniRule"/>
</dbReference>
<evidence type="ECO:0000259" key="8">
    <source>
        <dbReference type="Pfam" id="PF02776"/>
    </source>
</evidence>
<feature type="compositionally biased region" description="Basic and acidic residues" evidence="7">
    <location>
        <begin position="185"/>
        <end position="202"/>
    </location>
</feature>
<evidence type="ECO:0000313" key="9">
    <source>
        <dbReference type="EMBL" id="GAB78043.1"/>
    </source>
</evidence>
<dbReference type="PIRSF" id="PIRSF004983">
    <property type="entry name" value="MenD"/>
    <property type="match status" value="1"/>
</dbReference>
<dbReference type="HAMAP" id="MF_01659">
    <property type="entry name" value="MenD"/>
    <property type="match status" value="1"/>
</dbReference>
<dbReference type="Gene3D" id="3.40.50.1220">
    <property type="entry name" value="TPP-binding domain"/>
    <property type="match status" value="1"/>
</dbReference>
<dbReference type="SUPFAM" id="SSF52518">
    <property type="entry name" value="Thiamin diphosphate-binding fold (THDP-binding)"/>
    <property type="match status" value="2"/>
</dbReference>
<keyword evidence="1 6" id="KW-0808">Transferase</keyword>
<dbReference type="GO" id="GO:0030976">
    <property type="term" value="F:thiamine pyrophosphate binding"/>
    <property type="evidence" value="ECO:0007669"/>
    <property type="project" value="UniProtKB-UniRule"/>
</dbReference>
<dbReference type="NCBIfam" id="TIGR00173">
    <property type="entry name" value="menD"/>
    <property type="match status" value="1"/>
</dbReference>
<evidence type="ECO:0000256" key="1">
    <source>
        <dbReference type="ARBA" id="ARBA00022679"/>
    </source>
</evidence>
<comment type="function">
    <text evidence="6">Catalyzes the thiamine diphosphate-dependent decarboxylation of 2-oxoglutarate and the subsequent addition of the resulting succinic semialdehyde-thiamine pyrophosphate anion to isochorismate to yield 2-succinyl-5-enolpyruvyl-6-hydroxy-3-cyclohexene-1-carboxylate (SEPHCHC).</text>
</comment>
<protein>
    <recommendedName>
        <fullName evidence="6">2-succinyl-5-enolpyruvyl-6-hydroxy-3-cyclohexene-1-carboxylate synthase</fullName>
        <shortName evidence="6">SEPHCHC synthase</shortName>
        <ecNumber evidence="6">2.2.1.9</ecNumber>
    </recommendedName>
    <alternativeName>
        <fullName evidence="6">Menaquinone biosynthesis protein MenD</fullName>
    </alternativeName>
</protein>
<dbReference type="PANTHER" id="PTHR42916:SF1">
    <property type="entry name" value="PROTEIN PHYLLO, CHLOROPLASTIC"/>
    <property type="match status" value="1"/>
</dbReference>
<comment type="pathway">
    <text evidence="6">Quinol/quinone metabolism; 1,4-dihydroxy-2-naphthoate biosynthesis; 1,4-dihydroxy-2-naphthoate from chorismate: step 2/7.</text>
</comment>
<dbReference type="eggNOG" id="COG1165">
    <property type="taxonomic scope" value="Bacteria"/>
</dbReference>
<dbReference type="Pfam" id="PF02776">
    <property type="entry name" value="TPP_enzyme_N"/>
    <property type="match status" value="1"/>
</dbReference>
<dbReference type="InterPro" id="IPR029061">
    <property type="entry name" value="THDP-binding"/>
</dbReference>
<keyword evidence="6" id="KW-0474">Menaquinone biosynthesis</keyword>
<feature type="domain" description="Thiamine pyrophosphate enzyme N-terminal TPP-binding" evidence="8">
    <location>
        <begin position="8"/>
        <end position="124"/>
    </location>
</feature>
<comment type="catalytic activity">
    <reaction evidence="6">
        <text>isochorismate + 2-oxoglutarate + H(+) = 5-enolpyruvoyl-6-hydroxy-2-succinyl-cyclohex-3-ene-1-carboxylate + CO2</text>
        <dbReference type="Rhea" id="RHEA:25593"/>
        <dbReference type="ChEBI" id="CHEBI:15378"/>
        <dbReference type="ChEBI" id="CHEBI:16526"/>
        <dbReference type="ChEBI" id="CHEBI:16810"/>
        <dbReference type="ChEBI" id="CHEBI:29780"/>
        <dbReference type="ChEBI" id="CHEBI:58818"/>
        <dbReference type="EC" id="2.2.1.9"/>
    </reaction>
</comment>